<evidence type="ECO:0000256" key="6">
    <source>
        <dbReference type="SAM" id="SignalP"/>
    </source>
</evidence>
<evidence type="ECO:0000256" key="1">
    <source>
        <dbReference type="ARBA" id="ARBA00004922"/>
    </source>
</evidence>
<dbReference type="Gene3D" id="1.25.40.10">
    <property type="entry name" value="Tetratricopeptide repeat domain"/>
    <property type="match status" value="1"/>
</dbReference>
<name>A0A0D3KIP2_EMIH1</name>
<dbReference type="PANTHER" id="PTHR44366">
    <property type="entry name" value="UDP-N-ACETYLGLUCOSAMINE--PEPTIDE N-ACETYLGLUCOSAMINYLTRANSFERASE 110 KDA SUBUNIT"/>
    <property type="match status" value="1"/>
</dbReference>
<proteinExistence type="predicted"/>
<keyword evidence="6" id="KW-0732">Signal</keyword>
<dbReference type="RefSeq" id="XP_005788056.1">
    <property type="nucleotide sequence ID" value="XM_005787999.1"/>
</dbReference>
<dbReference type="KEGG" id="ehx:EMIHUDRAFT_227396"/>
<sequence>MRNSFSTINKLLAPIFFWALAHYHAALAHQASGRVGAAVRHFRAALALQAYFPAALCSLARAQSSICDWSSREATLVSVRASLVRQLDEGACPALQPFDAFAVPLELPLVLRLAQAHAAAAEAGSAMGLLLGAVAAGAPTAARALRRRLFALHDRSRLEVFCYSLRQSDRSAPRAAVESAAEHFVDVSSSDSAAIAARIAADGIHVCVDLNGFTSGARTELFALRPAPLQVGMLGFPGSSGGAFLDYLATDAVASPPQLERLYSRGVCSLPSRRGSDASLPRDRHLYSEALLRLPPSYGLPPLGVVFCCFSQLYKVDPATFAAWLSILRRVPGSVLWLLRFPLEGEADLFLDTPLCNGHTTAADALWAGMIADGGIGDYVERAVRLGTRRVELLALRRKLWARRLSAPLFDTRLWTRTWEHALRAVWLRHCAGEPPASMDVRLGELEAEASHSPPDGTPPGVRPPDRVLSAGRQPSFAGRMQRTHW</sequence>
<dbReference type="STRING" id="2903.R1DKT7"/>
<evidence type="ECO:0000313" key="9">
    <source>
        <dbReference type="Proteomes" id="UP000013827"/>
    </source>
</evidence>
<evidence type="ECO:0000256" key="3">
    <source>
        <dbReference type="ARBA" id="ARBA00022737"/>
    </source>
</evidence>
<keyword evidence="3" id="KW-0677">Repeat</keyword>
<feature type="domain" description="O-GlcNAc transferase C-terminal" evidence="7">
    <location>
        <begin position="149"/>
        <end position="270"/>
    </location>
</feature>
<dbReference type="GO" id="GO:0097363">
    <property type="term" value="F:protein O-acetylglucosaminyltransferase activity"/>
    <property type="evidence" value="ECO:0007669"/>
    <property type="project" value="TreeGrafter"/>
</dbReference>
<protein>
    <recommendedName>
        <fullName evidence="7">O-GlcNAc transferase C-terminal domain-containing protein</fullName>
    </recommendedName>
</protein>
<dbReference type="Pfam" id="PF13844">
    <property type="entry name" value="Glyco_transf_41"/>
    <property type="match status" value="2"/>
</dbReference>
<dbReference type="InterPro" id="IPR029489">
    <property type="entry name" value="OGT/SEC/SPY_C"/>
</dbReference>
<dbReference type="HOGENOM" id="CLU_508492_0_0_1"/>
<reference evidence="9" key="1">
    <citation type="journal article" date="2013" name="Nature">
        <title>Pan genome of the phytoplankton Emiliania underpins its global distribution.</title>
        <authorList>
            <person name="Read B.A."/>
            <person name="Kegel J."/>
            <person name="Klute M.J."/>
            <person name="Kuo A."/>
            <person name="Lefebvre S.C."/>
            <person name="Maumus F."/>
            <person name="Mayer C."/>
            <person name="Miller J."/>
            <person name="Monier A."/>
            <person name="Salamov A."/>
            <person name="Young J."/>
            <person name="Aguilar M."/>
            <person name="Claverie J.M."/>
            <person name="Frickenhaus S."/>
            <person name="Gonzalez K."/>
            <person name="Herman E.K."/>
            <person name="Lin Y.C."/>
            <person name="Napier J."/>
            <person name="Ogata H."/>
            <person name="Sarno A.F."/>
            <person name="Shmutz J."/>
            <person name="Schroeder D."/>
            <person name="de Vargas C."/>
            <person name="Verret F."/>
            <person name="von Dassow P."/>
            <person name="Valentin K."/>
            <person name="Van de Peer Y."/>
            <person name="Wheeler G."/>
            <person name="Dacks J.B."/>
            <person name="Delwiche C.F."/>
            <person name="Dyhrman S.T."/>
            <person name="Glockner G."/>
            <person name="John U."/>
            <person name="Richards T."/>
            <person name="Worden A.Z."/>
            <person name="Zhang X."/>
            <person name="Grigoriev I.V."/>
            <person name="Allen A.E."/>
            <person name="Bidle K."/>
            <person name="Borodovsky M."/>
            <person name="Bowler C."/>
            <person name="Brownlee C."/>
            <person name="Cock J.M."/>
            <person name="Elias M."/>
            <person name="Gladyshev V.N."/>
            <person name="Groth M."/>
            <person name="Guda C."/>
            <person name="Hadaegh A."/>
            <person name="Iglesias-Rodriguez M.D."/>
            <person name="Jenkins J."/>
            <person name="Jones B.M."/>
            <person name="Lawson T."/>
            <person name="Leese F."/>
            <person name="Lindquist E."/>
            <person name="Lobanov A."/>
            <person name="Lomsadze A."/>
            <person name="Malik S.B."/>
            <person name="Marsh M.E."/>
            <person name="Mackinder L."/>
            <person name="Mock T."/>
            <person name="Mueller-Roeber B."/>
            <person name="Pagarete A."/>
            <person name="Parker M."/>
            <person name="Probert I."/>
            <person name="Quesneville H."/>
            <person name="Raines C."/>
            <person name="Rensing S.A."/>
            <person name="Riano-Pachon D.M."/>
            <person name="Richier S."/>
            <person name="Rokitta S."/>
            <person name="Shiraiwa Y."/>
            <person name="Soanes D.M."/>
            <person name="van der Giezen M."/>
            <person name="Wahlund T.M."/>
            <person name="Williams B."/>
            <person name="Wilson W."/>
            <person name="Wolfe G."/>
            <person name="Wurch L.L."/>
        </authorList>
    </citation>
    <scope>NUCLEOTIDE SEQUENCE</scope>
</reference>
<dbReference type="EnsemblProtists" id="EOD35627">
    <property type="protein sequence ID" value="EOD35627"/>
    <property type="gene ID" value="EMIHUDRAFT_227396"/>
</dbReference>
<dbReference type="PaxDb" id="2903-EOD35627"/>
<accession>A0A0D3KIP2</accession>
<evidence type="ECO:0000313" key="8">
    <source>
        <dbReference type="EnsemblProtists" id="EOD35627"/>
    </source>
</evidence>
<dbReference type="GeneID" id="17280898"/>
<keyword evidence="2" id="KW-0808">Transferase</keyword>
<dbReference type="GO" id="GO:0006493">
    <property type="term" value="P:protein O-linked glycosylation"/>
    <property type="evidence" value="ECO:0007669"/>
    <property type="project" value="InterPro"/>
</dbReference>
<dbReference type="eggNOG" id="KOG4626">
    <property type="taxonomic scope" value="Eukaryota"/>
</dbReference>
<dbReference type="Gene3D" id="3.40.50.2000">
    <property type="entry name" value="Glycogen Phosphorylase B"/>
    <property type="match status" value="2"/>
</dbReference>
<dbReference type="InterPro" id="IPR011990">
    <property type="entry name" value="TPR-like_helical_dom_sf"/>
</dbReference>
<evidence type="ECO:0000256" key="2">
    <source>
        <dbReference type="ARBA" id="ARBA00022679"/>
    </source>
</evidence>
<dbReference type="InterPro" id="IPR037919">
    <property type="entry name" value="OGT"/>
</dbReference>
<keyword evidence="9" id="KW-1185">Reference proteome</keyword>
<dbReference type="AlphaFoldDB" id="A0A0D3KIP2"/>
<dbReference type="Proteomes" id="UP000013827">
    <property type="component" value="Unassembled WGS sequence"/>
</dbReference>
<dbReference type="Gene3D" id="3.40.50.11380">
    <property type="match status" value="1"/>
</dbReference>
<dbReference type="PANTHER" id="PTHR44366:SF1">
    <property type="entry name" value="UDP-N-ACETYLGLUCOSAMINE--PEPTIDE N-ACETYLGLUCOSAMINYLTRANSFERASE 110 KDA SUBUNIT"/>
    <property type="match status" value="1"/>
</dbReference>
<evidence type="ECO:0000256" key="5">
    <source>
        <dbReference type="SAM" id="MobiDB-lite"/>
    </source>
</evidence>
<dbReference type="SUPFAM" id="SSF48452">
    <property type="entry name" value="TPR-like"/>
    <property type="match status" value="1"/>
</dbReference>
<feature type="signal peptide" evidence="6">
    <location>
        <begin position="1"/>
        <end position="28"/>
    </location>
</feature>
<comment type="pathway">
    <text evidence="1">Protein modification; protein glycosylation.</text>
</comment>
<evidence type="ECO:0000259" key="7">
    <source>
        <dbReference type="Pfam" id="PF13844"/>
    </source>
</evidence>
<keyword evidence="4" id="KW-0802">TPR repeat</keyword>
<feature type="region of interest" description="Disordered" evidence="5">
    <location>
        <begin position="448"/>
        <end position="486"/>
    </location>
</feature>
<evidence type="ECO:0000256" key="4">
    <source>
        <dbReference type="ARBA" id="ARBA00022803"/>
    </source>
</evidence>
<organism evidence="8 9">
    <name type="scientific">Emiliania huxleyi (strain CCMP1516)</name>
    <dbReference type="NCBI Taxonomy" id="280463"/>
    <lineage>
        <taxon>Eukaryota</taxon>
        <taxon>Haptista</taxon>
        <taxon>Haptophyta</taxon>
        <taxon>Prymnesiophyceae</taxon>
        <taxon>Isochrysidales</taxon>
        <taxon>Noelaerhabdaceae</taxon>
        <taxon>Emiliania</taxon>
    </lineage>
</organism>
<reference evidence="8" key="2">
    <citation type="submission" date="2024-10" db="UniProtKB">
        <authorList>
            <consortium name="EnsemblProtists"/>
        </authorList>
    </citation>
    <scope>IDENTIFICATION</scope>
</reference>
<feature type="domain" description="O-GlcNAc transferase C-terminal" evidence="7">
    <location>
        <begin position="297"/>
        <end position="348"/>
    </location>
</feature>
<feature type="chain" id="PRO_5044291831" description="O-GlcNAc transferase C-terminal domain-containing protein" evidence="6">
    <location>
        <begin position="29"/>
        <end position="486"/>
    </location>
</feature>